<evidence type="ECO:0000313" key="2">
    <source>
        <dbReference type="EMBL" id="KAJ8050127.1"/>
    </source>
</evidence>
<name>A0A9Q1HHH4_HOLLE</name>
<dbReference type="Proteomes" id="UP001152320">
    <property type="component" value="Chromosome 1"/>
</dbReference>
<feature type="compositionally biased region" description="Polar residues" evidence="1">
    <location>
        <begin position="126"/>
        <end position="135"/>
    </location>
</feature>
<protein>
    <submittedName>
        <fullName evidence="2">Uncharacterized protein</fullName>
    </submittedName>
</protein>
<sequence length="204" mass="23078">MASDSSTEDEDQSSNLCCIHVCSDVSENLIPFKEKSWIKVLSCAPRWQEIDCIEGEIAKQTREKFGILDDSDSVPIPQGAGYHGTCYQRFCHVRRLQAAEERKRKNPKGNDTDSHEDTDQKEASSKKQATSSRVLRSTFTGVQHDVRRPHVLPDLCIICQSTLREMRTTGGRCKAKLVKCEKKEAKTFLDAARLHGEERVLLQI</sequence>
<proteinExistence type="predicted"/>
<dbReference type="EMBL" id="JAIZAY010000001">
    <property type="protein sequence ID" value="KAJ8050127.1"/>
    <property type="molecule type" value="Genomic_DNA"/>
</dbReference>
<gene>
    <name evidence="2" type="ORF">HOLleu_03204</name>
</gene>
<organism evidence="2 3">
    <name type="scientific">Holothuria leucospilota</name>
    <name type="common">Black long sea cucumber</name>
    <name type="synonym">Mertensiothuria leucospilota</name>
    <dbReference type="NCBI Taxonomy" id="206669"/>
    <lineage>
        <taxon>Eukaryota</taxon>
        <taxon>Metazoa</taxon>
        <taxon>Echinodermata</taxon>
        <taxon>Eleutherozoa</taxon>
        <taxon>Echinozoa</taxon>
        <taxon>Holothuroidea</taxon>
        <taxon>Aspidochirotacea</taxon>
        <taxon>Aspidochirotida</taxon>
        <taxon>Holothuriidae</taxon>
        <taxon>Holothuria</taxon>
    </lineage>
</organism>
<feature type="compositionally biased region" description="Basic and acidic residues" evidence="1">
    <location>
        <begin position="100"/>
        <end position="125"/>
    </location>
</feature>
<reference evidence="2" key="1">
    <citation type="submission" date="2021-10" db="EMBL/GenBank/DDBJ databases">
        <title>Tropical sea cucumber genome reveals ecological adaptation and Cuvierian tubules defense mechanism.</title>
        <authorList>
            <person name="Chen T."/>
        </authorList>
    </citation>
    <scope>NUCLEOTIDE SEQUENCE</scope>
    <source>
        <strain evidence="2">Nanhai2018</strain>
        <tissue evidence="2">Muscle</tissue>
    </source>
</reference>
<keyword evidence="3" id="KW-1185">Reference proteome</keyword>
<dbReference type="AlphaFoldDB" id="A0A9Q1HHH4"/>
<evidence type="ECO:0000256" key="1">
    <source>
        <dbReference type="SAM" id="MobiDB-lite"/>
    </source>
</evidence>
<feature type="region of interest" description="Disordered" evidence="1">
    <location>
        <begin position="100"/>
        <end position="135"/>
    </location>
</feature>
<evidence type="ECO:0000313" key="3">
    <source>
        <dbReference type="Proteomes" id="UP001152320"/>
    </source>
</evidence>
<comment type="caution">
    <text evidence="2">The sequence shown here is derived from an EMBL/GenBank/DDBJ whole genome shotgun (WGS) entry which is preliminary data.</text>
</comment>
<accession>A0A9Q1HHH4</accession>